<accession>G0NK54</accession>
<evidence type="ECO:0000313" key="4">
    <source>
        <dbReference type="Proteomes" id="UP000008068"/>
    </source>
</evidence>
<evidence type="ECO:0000256" key="1">
    <source>
        <dbReference type="SAM" id="MobiDB-lite"/>
    </source>
</evidence>
<gene>
    <name evidence="3" type="ORF">CAEBREN_28610</name>
</gene>
<name>G0NK54_CAEBE</name>
<protein>
    <recommendedName>
        <fullName evidence="2">HTH OST-type domain-containing protein</fullName>
    </recommendedName>
</protein>
<dbReference type="eggNOG" id="ENOG502R3EX">
    <property type="taxonomic scope" value="Eukaryota"/>
</dbReference>
<dbReference type="InterPro" id="IPR025605">
    <property type="entry name" value="OST-HTH/LOTUS_dom"/>
</dbReference>
<evidence type="ECO:0000313" key="3">
    <source>
        <dbReference type="EMBL" id="EGT32866.1"/>
    </source>
</evidence>
<feature type="region of interest" description="Disordered" evidence="1">
    <location>
        <begin position="302"/>
        <end position="331"/>
    </location>
</feature>
<organism evidence="4">
    <name type="scientific">Caenorhabditis brenneri</name>
    <name type="common">Nematode worm</name>
    <dbReference type="NCBI Taxonomy" id="135651"/>
    <lineage>
        <taxon>Eukaryota</taxon>
        <taxon>Metazoa</taxon>
        <taxon>Ecdysozoa</taxon>
        <taxon>Nematoda</taxon>
        <taxon>Chromadorea</taxon>
        <taxon>Rhabditida</taxon>
        <taxon>Rhabditina</taxon>
        <taxon>Rhabditomorpha</taxon>
        <taxon>Rhabditoidea</taxon>
        <taxon>Rhabditidae</taxon>
        <taxon>Peloderinae</taxon>
        <taxon>Caenorhabditis</taxon>
    </lineage>
</organism>
<feature type="region of interest" description="Disordered" evidence="1">
    <location>
        <begin position="446"/>
        <end position="490"/>
    </location>
</feature>
<feature type="region of interest" description="Disordered" evidence="1">
    <location>
        <begin position="403"/>
        <end position="426"/>
    </location>
</feature>
<dbReference type="InParanoid" id="G0NK54"/>
<reference evidence="4" key="1">
    <citation type="submission" date="2011-07" db="EMBL/GenBank/DDBJ databases">
        <authorList>
            <consortium name="Caenorhabditis brenneri Sequencing and Analysis Consortium"/>
            <person name="Wilson R.K."/>
        </authorList>
    </citation>
    <scope>NUCLEOTIDE SEQUENCE [LARGE SCALE GENOMIC DNA]</scope>
    <source>
        <strain evidence="4">PB2801</strain>
    </source>
</reference>
<dbReference type="AlphaFoldDB" id="G0NK54"/>
<dbReference type="PROSITE" id="PS51644">
    <property type="entry name" value="HTH_OST"/>
    <property type="match status" value="1"/>
</dbReference>
<dbReference type="HOGENOM" id="CLU_316239_0_0_1"/>
<feature type="domain" description="HTH OST-type" evidence="2">
    <location>
        <begin position="39"/>
        <end position="113"/>
    </location>
</feature>
<dbReference type="Gene3D" id="3.30.420.610">
    <property type="entry name" value="LOTUS domain-like"/>
    <property type="match status" value="1"/>
</dbReference>
<feature type="compositionally biased region" description="Low complexity" evidence="1">
    <location>
        <begin position="320"/>
        <end position="331"/>
    </location>
</feature>
<dbReference type="Proteomes" id="UP000008068">
    <property type="component" value="Unassembled WGS sequence"/>
</dbReference>
<dbReference type="EMBL" id="GL379898">
    <property type="protein sequence ID" value="EGT32866.1"/>
    <property type="molecule type" value="Genomic_DNA"/>
</dbReference>
<dbReference type="OrthoDB" id="5865022at2759"/>
<evidence type="ECO:0000259" key="2">
    <source>
        <dbReference type="PROSITE" id="PS51644"/>
    </source>
</evidence>
<keyword evidence="4" id="KW-1185">Reference proteome</keyword>
<feature type="compositionally biased region" description="Polar residues" evidence="1">
    <location>
        <begin position="446"/>
        <end position="488"/>
    </location>
</feature>
<dbReference type="Pfam" id="PF12872">
    <property type="entry name" value="OST-HTH"/>
    <property type="match status" value="1"/>
</dbReference>
<sequence length="923" mass="103349">MPGDALFEDYDPDMEDVFGHRVKMTPKRVTVTEEQKNDPLRKPKVELQGILVAEKQPITAKDIERRMKDEYGQTLDPKKYGCNTLDDLLQACSDTIVHQKRRDGVHVYMAKVSEANQDIVEMVQQQHSGHEARRAPRSFFSSGGAKKGFGNHGASFRSYKGSRATAPVEVAKPKGSTDQLKARNKLGPAKTVARLENLAELLKECREEIGIPHPNQPGRKIVTLGALAEKFKQVYGLPAWGKNMTESELHKQIDIFEFSGVLSFWKLREDGDIFVESSGPDADIVKEEKDVVQLPPIEPKIEEDPLVAPEKQNGKVTVAPPSSQPTSSRPSSSIANLSLFVNKLSNPIFPLLCYISSIRTHMPSKIFDLSTKKNKMRANFILSNNFIVSMLITEGEDDGFFESGPGFGGNLQGRPAQPTAQNGTNQNGEIADLAQRFGNTNLRPAQSLSEHQPRAPSNVSNAGSAQSSVRGGTQNKEGSSRAQPSSVQPMRPVHAAFGTRAIMPQNPQKLLVDYIKSRGSTKFEALPADDQVMVNFGKNIFKVYAENPGEMMVKLVDPAIDTSTLGSKKECLREPLEADFRWMTEASIHVKRGRRHFIKPVMFVAPRGFLVVINNPEDEDLDCDKMALMEDLLRGAMDGSIQELTRKKVRPGMPAVYIYRQGAEIRYYRVLIVGPPHQDGDVMVLLADHTEQYLADVQFSHLFELPEKISFKNYAPNVIFATLYGVNSLSIEEQQNMWRNFDDEERKRFIVGYVPDDPSKVLSIDMVMCDEKGQLAWLSKIAKRRGAVESADTSSAHVTRPPQNAIESFGRDCYMDFVDYSAARQNPVIQPSRTKREEESVPEEIPASETTITDDNDTVHTTFSPRNLNLYKLFDKFIADQDLVSVVALSQFVRSVKESEKTPEWEELHVHMVEVARRNSIRL</sequence>
<dbReference type="InterPro" id="IPR041966">
    <property type="entry name" value="LOTUS-like"/>
</dbReference>
<proteinExistence type="predicted"/>
<dbReference type="FunCoup" id="G0NK54">
    <property type="interactions" value="1718"/>
</dbReference>